<evidence type="ECO:0000256" key="2">
    <source>
        <dbReference type="ARBA" id="ARBA00013169"/>
    </source>
</evidence>
<keyword evidence="6 10" id="KW-0648">Protein biosynthesis</keyword>
<keyword evidence="5 10" id="KW-0067">ATP-binding</keyword>
<dbReference type="Proteomes" id="UP000275078">
    <property type="component" value="Unassembled WGS sequence"/>
</dbReference>
<dbReference type="GO" id="GO:0005524">
    <property type="term" value="F:ATP binding"/>
    <property type="evidence" value="ECO:0007669"/>
    <property type="project" value="UniProtKB-KW"/>
</dbReference>
<dbReference type="GO" id="GO:0004832">
    <property type="term" value="F:valine-tRNA ligase activity"/>
    <property type="evidence" value="ECO:0007669"/>
    <property type="project" value="UniProtKB-EC"/>
</dbReference>
<evidence type="ECO:0000256" key="7">
    <source>
        <dbReference type="ARBA" id="ARBA00023146"/>
    </source>
</evidence>
<dbReference type="InterPro" id="IPR002303">
    <property type="entry name" value="Valyl-tRNA_ligase"/>
</dbReference>
<dbReference type="STRING" id="1160509.A0A3N4IK34"/>
<dbReference type="GO" id="GO:0002161">
    <property type="term" value="F:aminoacyl-tRNA deacylase activity"/>
    <property type="evidence" value="ECO:0007669"/>
    <property type="project" value="InterPro"/>
</dbReference>
<evidence type="ECO:0000256" key="9">
    <source>
        <dbReference type="ARBA" id="ARBA00047552"/>
    </source>
</evidence>
<evidence type="ECO:0000259" key="11">
    <source>
        <dbReference type="Pfam" id="PF00133"/>
    </source>
</evidence>
<dbReference type="PANTHER" id="PTHR11946">
    <property type="entry name" value="VALYL-TRNA SYNTHETASES"/>
    <property type="match status" value="1"/>
</dbReference>
<dbReference type="AlphaFoldDB" id="A0A3N4IK34"/>
<dbReference type="Gene3D" id="3.40.50.620">
    <property type="entry name" value="HUPs"/>
    <property type="match status" value="2"/>
</dbReference>
<comment type="similarity">
    <text evidence="1 10">Belongs to the class-I aminoacyl-tRNA synthetase family.</text>
</comment>
<protein>
    <recommendedName>
        <fullName evidence="2">valine--tRNA ligase</fullName>
        <ecNumber evidence="2">6.1.1.9</ecNumber>
    </recommendedName>
    <alternativeName>
        <fullName evidence="8">Valyl-tRNA synthetase</fullName>
    </alternativeName>
</protein>
<dbReference type="Pfam" id="PF08264">
    <property type="entry name" value="Anticodon_1"/>
    <property type="match status" value="1"/>
</dbReference>
<feature type="domain" description="Aminoacyl-tRNA synthetase class Ia" evidence="11">
    <location>
        <begin position="66"/>
        <end position="697"/>
    </location>
</feature>
<gene>
    <name evidence="13" type="ORF">BJ508DRAFT_411193</name>
</gene>
<dbReference type="GO" id="GO:0006438">
    <property type="term" value="P:valyl-tRNA aminoacylation"/>
    <property type="evidence" value="ECO:0007669"/>
    <property type="project" value="InterPro"/>
</dbReference>
<keyword evidence="3 10" id="KW-0436">Ligase</keyword>
<dbReference type="InterPro" id="IPR014729">
    <property type="entry name" value="Rossmann-like_a/b/a_fold"/>
</dbReference>
<dbReference type="OrthoDB" id="629407at2759"/>
<dbReference type="SUPFAM" id="SSF52374">
    <property type="entry name" value="Nucleotidylyl transferase"/>
    <property type="match status" value="1"/>
</dbReference>
<dbReference type="InterPro" id="IPR009008">
    <property type="entry name" value="Val/Leu/Ile-tRNA-synth_edit"/>
</dbReference>
<comment type="catalytic activity">
    <reaction evidence="9">
        <text>tRNA(Val) + L-valine + ATP = L-valyl-tRNA(Val) + AMP + diphosphate</text>
        <dbReference type="Rhea" id="RHEA:10704"/>
        <dbReference type="Rhea" id="RHEA-COMP:9672"/>
        <dbReference type="Rhea" id="RHEA-COMP:9708"/>
        <dbReference type="ChEBI" id="CHEBI:30616"/>
        <dbReference type="ChEBI" id="CHEBI:33019"/>
        <dbReference type="ChEBI" id="CHEBI:57762"/>
        <dbReference type="ChEBI" id="CHEBI:78442"/>
        <dbReference type="ChEBI" id="CHEBI:78537"/>
        <dbReference type="ChEBI" id="CHEBI:456215"/>
        <dbReference type="EC" id="6.1.1.9"/>
    </reaction>
</comment>
<keyword evidence="4 10" id="KW-0547">Nucleotide-binding</keyword>
<dbReference type="InterPro" id="IPR033705">
    <property type="entry name" value="Anticodon_Ia_Val"/>
</dbReference>
<dbReference type="Pfam" id="PF00133">
    <property type="entry name" value="tRNA-synt_1"/>
    <property type="match status" value="1"/>
</dbReference>
<dbReference type="CDD" id="cd07962">
    <property type="entry name" value="Anticodon_Ia_Val"/>
    <property type="match status" value="1"/>
</dbReference>
<name>A0A3N4IK34_ASCIM</name>
<dbReference type="PRINTS" id="PR00986">
    <property type="entry name" value="TRNASYNTHVAL"/>
</dbReference>
<accession>A0A3N4IK34</accession>
<dbReference type="InterPro" id="IPR013155">
    <property type="entry name" value="M/V/L/I-tRNA-synth_anticd-bd"/>
</dbReference>
<evidence type="ECO:0000256" key="8">
    <source>
        <dbReference type="ARBA" id="ARBA00029936"/>
    </source>
</evidence>
<dbReference type="GO" id="GO:0005829">
    <property type="term" value="C:cytosol"/>
    <property type="evidence" value="ECO:0007669"/>
    <property type="project" value="TreeGrafter"/>
</dbReference>
<dbReference type="CDD" id="cd00817">
    <property type="entry name" value="ValRS_core"/>
    <property type="match status" value="1"/>
</dbReference>
<evidence type="ECO:0000256" key="1">
    <source>
        <dbReference type="ARBA" id="ARBA00005594"/>
    </source>
</evidence>
<dbReference type="EMBL" id="ML119649">
    <property type="protein sequence ID" value="RPA86503.1"/>
    <property type="molecule type" value="Genomic_DNA"/>
</dbReference>
<keyword evidence="14" id="KW-1185">Reference proteome</keyword>
<dbReference type="Gene3D" id="3.90.740.10">
    <property type="entry name" value="Valyl/Leucyl/Isoleucyl-tRNA synthetase, editing domain"/>
    <property type="match status" value="2"/>
</dbReference>
<proteinExistence type="inferred from homology"/>
<evidence type="ECO:0000313" key="13">
    <source>
        <dbReference type="EMBL" id="RPA86503.1"/>
    </source>
</evidence>
<dbReference type="InterPro" id="IPR009080">
    <property type="entry name" value="tRNAsynth_Ia_anticodon-bd"/>
</dbReference>
<dbReference type="InterPro" id="IPR001412">
    <property type="entry name" value="aa-tRNA-synth_I_CS"/>
</dbReference>
<evidence type="ECO:0000256" key="10">
    <source>
        <dbReference type="RuleBase" id="RU363035"/>
    </source>
</evidence>
<dbReference type="Gene3D" id="1.10.730.10">
    <property type="entry name" value="Isoleucyl-tRNA Synthetase, Domain 1"/>
    <property type="match status" value="1"/>
</dbReference>
<dbReference type="SUPFAM" id="SSF50677">
    <property type="entry name" value="ValRS/IleRS/LeuRS editing domain"/>
    <property type="match status" value="1"/>
</dbReference>
<reference evidence="13 14" key="1">
    <citation type="journal article" date="2018" name="Nat. Ecol. Evol.">
        <title>Pezizomycetes genomes reveal the molecular basis of ectomycorrhizal truffle lifestyle.</title>
        <authorList>
            <person name="Murat C."/>
            <person name="Payen T."/>
            <person name="Noel B."/>
            <person name="Kuo A."/>
            <person name="Morin E."/>
            <person name="Chen J."/>
            <person name="Kohler A."/>
            <person name="Krizsan K."/>
            <person name="Balestrini R."/>
            <person name="Da Silva C."/>
            <person name="Montanini B."/>
            <person name="Hainaut M."/>
            <person name="Levati E."/>
            <person name="Barry K.W."/>
            <person name="Belfiori B."/>
            <person name="Cichocki N."/>
            <person name="Clum A."/>
            <person name="Dockter R.B."/>
            <person name="Fauchery L."/>
            <person name="Guy J."/>
            <person name="Iotti M."/>
            <person name="Le Tacon F."/>
            <person name="Lindquist E.A."/>
            <person name="Lipzen A."/>
            <person name="Malagnac F."/>
            <person name="Mello A."/>
            <person name="Molinier V."/>
            <person name="Miyauchi S."/>
            <person name="Poulain J."/>
            <person name="Riccioni C."/>
            <person name="Rubini A."/>
            <person name="Sitrit Y."/>
            <person name="Splivallo R."/>
            <person name="Traeger S."/>
            <person name="Wang M."/>
            <person name="Zifcakova L."/>
            <person name="Wipf D."/>
            <person name="Zambonelli A."/>
            <person name="Paolocci F."/>
            <person name="Nowrousian M."/>
            <person name="Ottonello S."/>
            <person name="Baldrian P."/>
            <person name="Spatafora J.W."/>
            <person name="Henrissat B."/>
            <person name="Nagy L.G."/>
            <person name="Aury J.M."/>
            <person name="Wincker P."/>
            <person name="Grigoriev I.V."/>
            <person name="Bonfante P."/>
            <person name="Martin F.M."/>
        </authorList>
    </citation>
    <scope>NUCLEOTIDE SEQUENCE [LARGE SCALE GENOMIC DNA]</scope>
    <source>
        <strain evidence="13 14">RN42</strain>
    </source>
</reference>
<dbReference type="NCBIfam" id="TIGR00422">
    <property type="entry name" value="valS"/>
    <property type="match status" value="1"/>
</dbReference>
<sequence>MSALVRNLRHANLRQFAPIRLPFRLYSSAPIVPKPQRTPGPKIHPSLLEEPWLKYWASNPPRAPSDSSKPTVRMLLPPPNVTGALHIGHATMLAVQDSLARYFRMSGHKVEWAPGTDHAGIATQSVVEKHLAKTKGVDRHQLGRKGLIAEIEKWREQYGGRIHEQMERIGITTNREKEYYTLSDDLSEAVRRAFVLLHEQGLIYRDTRMVNWCVALQTAVSDIEVEGEDIEEPVKVGGAEFGHLHQFAYRLVEDPSREVIVATTRPETIYGDRAVAVHPEDERYKDLHYKLLQHPLLPDVHVPVIPDAELVDPKFGTGAVKITPAHDQNDYQFWLRHSSLANVNSSEQGETTTKRLPIPLVDVFGLDGKMLSSCGTDSGVVGIDRLHARKRTVKALEEHGVYRGSKPHKMRLGKCSRSGDVIEPMLKPQWYLRTKPLAEKALELSENGGMTIRPDKFVGEWQRWLGGIRDWCLSRQIWWGHQIPAWQVVDASSASEGRWIIATSEEEAMKQMTPEEKSRGCTLRQDEDVLDTWFSSGLLPISTAGWKGIPGDEAWRDNYPLTLMESGSDIIFFWLARMAMLCTWFSGKLPFNEVLLHPIVCDVYGRKMSKSVGNVLDPLHVIEGRTLPQILSAIEAEKTPEPPKSDKNYELWKKSKAHLKARDKEAKKLYPKGIAADGTDALRLALVAYTKRSKINLDLQTVNYYRRLVLKMDSVAHYINLRIPLPSTTPQLPPLDALLPHDIYLLQSLQTLLGQFKTAFETRQLDIAVENAHDFFRDIFCDVHLEFAKMHLQNPPDLAPKFAELPHKERTEQVVLYVMDTFLRALHPFAPFITEDLWQRLVPTERFDKPDVSILTHAAYPEACALEEVTKPELVVKAHKFSQVLKILAVIRPYLSKTIGEKGRLEWSVYIKFLQPDVEGQLTQAELDAYESAFLMMTRIGDVRILGMGDPIKRRETEPEVVELADGVKVEIGIISPWSCP</sequence>
<dbReference type="PANTHER" id="PTHR11946:SF109">
    <property type="entry name" value="VALINE--TRNA LIGASE"/>
    <property type="match status" value="1"/>
</dbReference>
<dbReference type="PROSITE" id="PS00178">
    <property type="entry name" value="AA_TRNA_LIGASE_I"/>
    <property type="match status" value="1"/>
</dbReference>
<keyword evidence="7 10" id="KW-0030">Aminoacyl-tRNA synthetase</keyword>
<dbReference type="InterPro" id="IPR002300">
    <property type="entry name" value="aa-tRNA-synth_Ia"/>
</dbReference>
<evidence type="ECO:0000256" key="4">
    <source>
        <dbReference type="ARBA" id="ARBA00022741"/>
    </source>
</evidence>
<organism evidence="13 14">
    <name type="scientific">Ascobolus immersus RN42</name>
    <dbReference type="NCBI Taxonomy" id="1160509"/>
    <lineage>
        <taxon>Eukaryota</taxon>
        <taxon>Fungi</taxon>
        <taxon>Dikarya</taxon>
        <taxon>Ascomycota</taxon>
        <taxon>Pezizomycotina</taxon>
        <taxon>Pezizomycetes</taxon>
        <taxon>Pezizales</taxon>
        <taxon>Ascobolaceae</taxon>
        <taxon>Ascobolus</taxon>
    </lineage>
</organism>
<evidence type="ECO:0000256" key="5">
    <source>
        <dbReference type="ARBA" id="ARBA00022840"/>
    </source>
</evidence>
<evidence type="ECO:0000256" key="6">
    <source>
        <dbReference type="ARBA" id="ARBA00022917"/>
    </source>
</evidence>
<evidence type="ECO:0000256" key="3">
    <source>
        <dbReference type="ARBA" id="ARBA00022598"/>
    </source>
</evidence>
<evidence type="ECO:0000259" key="12">
    <source>
        <dbReference type="Pfam" id="PF08264"/>
    </source>
</evidence>
<dbReference type="EC" id="6.1.1.9" evidence="2"/>
<dbReference type="SUPFAM" id="SSF47323">
    <property type="entry name" value="Anticodon-binding domain of a subclass of class I aminoacyl-tRNA synthetases"/>
    <property type="match status" value="1"/>
</dbReference>
<dbReference type="NCBIfam" id="NF004349">
    <property type="entry name" value="PRK05729.1"/>
    <property type="match status" value="1"/>
</dbReference>
<evidence type="ECO:0000313" key="14">
    <source>
        <dbReference type="Proteomes" id="UP000275078"/>
    </source>
</evidence>
<feature type="domain" description="Methionyl/Valyl/Leucyl/Isoleucyl-tRNA synthetase anticodon-binding" evidence="12">
    <location>
        <begin position="742"/>
        <end position="892"/>
    </location>
</feature>